<feature type="non-terminal residue" evidence="2">
    <location>
        <position position="1"/>
    </location>
</feature>
<dbReference type="SUPFAM" id="SSF53098">
    <property type="entry name" value="Ribonuclease H-like"/>
    <property type="match status" value="1"/>
</dbReference>
<dbReference type="HOGENOM" id="CLU_1457749_0_0_1"/>
<dbReference type="InterPro" id="IPR050951">
    <property type="entry name" value="Retrovirus_Pol_polyprotein"/>
</dbReference>
<evidence type="ECO:0000313" key="2">
    <source>
        <dbReference type="EMBL" id="KCZ81621.1"/>
    </source>
</evidence>
<dbReference type="InterPro" id="IPR001584">
    <property type="entry name" value="Integrase_cat-core"/>
</dbReference>
<proteinExistence type="predicted"/>
<dbReference type="PANTHER" id="PTHR37984">
    <property type="entry name" value="PROTEIN CBG26694"/>
    <property type="match status" value="1"/>
</dbReference>
<reference evidence="2 3" key="2">
    <citation type="submission" date="2014-03" db="EMBL/GenBank/DDBJ databases">
        <title>The Genome Sequence of Anncaliia algerae insect isolate PRA339.</title>
        <authorList>
            <consortium name="The Broad Institute Genome Sequencing Platform"/>
            <consortium name="The Broad Institute Genome Sequencing Center for Infectious Disease"/>
            <person name="Cuomo C."/>
            <person name="Becnel J."/>
            <person name="Sanscrainte N."/>
            <person name="Walker B."/>
            <person name="Young S.K."/>
            <person name="Zeng Q."/>
            <person name="Gargeya S."/>
            <person name="Fitzgerald M."/>
            <person name="Haas B."/>
            <person name="Abouelleil A."/>
            <person name="Alvarado L."/>
            <person name="Arachchi H.M."/>
            <person name="Berlin A.M."/>
            <person name="Chapman S.B."/>
            <person name="Dewar J."/>
            <person name="Goldberg J."/>
            <person name="Griggs A."/>
            <person name="Gujja S."/>
            <person name="Hansen M."/>
            <person name="Howarth C."/>
            <person name="Imamovic A."/>
            <person name="Larimer J."/>
            <person name="McCowan C."/>
            <person name="Murphy C."/>
            <person name="Neiman D."/>
            <person name="Pearson M."/>
            <person name="Priest M."/>
            <person name="Roberts A."/>
            <person name="Saif S."/>
            <person name="Shea T."/>
            <person name="Sisk P."/>
            <person name="Sykes S."/>
            <person name="Wortman J."/>
            <person name="Nusbaum C."/>
            <person name="Birren B."/>
        </authorList>
    </citation>
    <scope>NUCLEOTIDE SEQUENCE [LARGE SCALE GENOMIC DNA]</scope>
    <source>
        <strain evidence="2 3">PRA339</strain>
    </source>
</reference>
<dbReference type="GO" id="GO:0003676">
    <property type="term" value="F:nucleic acid binding"/>
    <property type="evidence" value="ECO:0007669"/>
    <property type="project" value="InterPro"/>
</dbReference>
<name>A0A059F3V7_9MICR</name>
<dbReference type="AlphaFoldDB" id="A0A059F3V7"/>
<dbReference type="InterPro" id="IPR012337">
    <property type="entry name" value="RNaseH-like_sf"/>
</dbReference>
<dbReference type="InterPro" id="IPR036397">
    <property type="entry name" value="RNaseH_sf"/>
</dbReference>
<dbReference type="OrthoDB" id="2194985at2759"/>
<protein>
    <recommendedName>
        <fullName evidence="1">Integrase catalytic domain-containing protein</fullName>
    </recommendedName>
</protein>
<sequence length="186" mass="21604">ENMFEWIYNSPGNHCTIGAVERANQTLFNIIRKLCDFGKLQWDTVVQEAVNSYNMSFNRSIQTSPYMLKFGKTPMFEVDRYYAANQVFVDKQTLIDRRNEVFDKYAMINIGKGDILAFNNYKMGDKVLVFREKLGDKLANCWSDGFRIVKKCSSDSYIVESCESRIRVNKKHLKLDLSFRDGDVGI</sequence>
<dbReference type="PANTHER" id="PTHR37984:SF5">
    <property type="entry name" value="PROTEIN NYNRIN-LIKE"/>
    <property type="match status" value="1"/>
</dbReference>
<gene>
    <name evidence="2" type="ORF">H312_00945</name>
</gene>
<evidence type="ECO:0000313" key="3">
    <source>
        <dbReference type="Proteomes" id="UP000030655"/>
    </source>
</evidence>
<dbReference type="PROSITE" id="PS50994">
    <property type="entry name" value="INTEGRASE"/>
    <property type="match status" value="1"/>
</dbReference>
<evidence type="ECO:0000259" key="1">
    <source>
        <dbReference type="PROSITE" id="PS50994"/>
    </source>
</evidence>
<organism evidence="2 3">
    <name type="scientific">Anncaliia algerae PRA339</name>
    <dbReference type="NCBI Taxonomy" id="1288291"/>
    <lineage>
        <taxon>Eukaryota</taxon>
        <taxon>Fungi</taxon>
        <taxon>Fungi incertae sedis</taxon>
        <taxon>Microsporidia</taxon>
        <taxon>Tubulinosematoidea</taxon>
        <taxon>Tubulinosematidae</taxon>
        <taxon>Anncaliia</taxon>
    </lineage>
</organism>
<dbReference type="Gene3D" id="3.30.420.10">
    <property type="entry name" value="Ribonuclease H-like superfamily/Ribonuclease H"/>
    <property type="match status" value="1"/>
</dbReference>
<dbReference type="EMBL" id="KK365139">
    <property type="protein sequence ID" value="KCZ81621.1"/>
    <property type="molecule type" value="Genomic_DNA"/>
</dbReference>
<dbReference type="VEuPathDB" id="MicrosporidiaDB:H312_00945"/>
<reference evidence="3" key="1">
    <citation type="submission" date="2013-02" db="EMBL/GenBank/DDBJ databases">
        <authorList>
            <consortium name="The Broad Institute Genome Sequencing Platform"/>
            <person name="Cuomo C."/>
            <person name="Becnel J."/>
            <person name="Sanscrainte N."/>
            <person name="Walker B."/>
            <person name="Young S.K."/>
            <person name="Zeng Q."/>
            <person name="Gargeya S."/>
            <person name="Fitzgerald M."/>
            <person name="Haas B."/>
            <person name="Abouelleil A."/>
            <person name="Alvarado L."/>
            <person name="Arachchi H.M."/>
            <person name="Berlin A.M."/>
            <person name="Chapman S.B."/>
            <person name="Dewar J."/>
            <person name="Goldberg J."/>
            <person name="Griggs A."/>
            <person name="Gujja S."/>
            <person name="Hansen M."/>
            <person name="Howarth C."/>
            <person name="Imamovic A."/>
            <person name="Larimer J."/>
            <person name="McCowan C."/>
            <person name="Murphy C."/>
            <person name="Neiman D."/>
            <person name="Pearson M."/>
            <person name="Priest M."/>
            <person name="Roberts A."/>
            <person name="Saif S."/>
            <person name="Shea T."/>
            <person name="Sisk P."/>
            <person name="Sykes S."/>
            <person name="Wortman J."/>
            <person name="Nusbaum C."/>
            <person name="Birren B."/>
        </authorList>
    </citation>
    <scope>NUCLEOTIDE SEQUENCE [LARGE SCALE GENOMIC DNA]</scope>
    <source>
        <strain evidence="3">PRA339</strain>
    </source>
</reference>
<keyword evidence="3" id="KW-1185">Reference proteome</keyword>
<dbReference type="GO" id="GO:0015074">
    <property type="term" value="P:DNA integration"/>
    <property type="evidence" value="ECO:0007669"/>
    <property type="project" value="InterPro"/>
</dbReference>
<feature type="domain" description="Integrase catalytic" evidence="1">
    <location>
        <begin position="1"/>
        <end position="73"/>
    </location>
</feature>
<accession>A0A059F3V7</accession>
<dbReference type="GO" id="GO:0005634">
    <property type="term" value="C:nucleus"/>
    <property type="evidence" value="ECO:0007669"/>
    <property type="project" value="UniProtKB-ARBA"/>
</dbReference>
<dbReference type="Proteomes" id="UP000030655">
    <property type="component" value="Unassembled WGS sequence"/>
</dbReference>